<dbReference type="InterPro" id="IPR014044">
    <property type="entry name" value="CAP_dom"/>
</dbReference>
<dbReference type="PRINTS" id="PR00837">
    <property type="entry name" value="V5TPXLIKE"/>
</dbReference>
<dbReference type="PANTHER" id="PTHR10334">
    <property type="entry name" value="CYSTEINE-RICH SECRETORY PROTEIN-RELATED"/>
    <property type="match status" value="1"/>
</dbReference>
<keyword evidence="9" id="KW-1185">Reference proteome</keyword>
<accession>A0A8B9EJA0</accession>
<dbReference type="InterPro" id="IPR035940">
    <property type="entry name" value="CAP_sf"/>
</dbReference>
<organism evidence="8 9">
    <name type="scientific">Anser cygnoides</name>
    <name type="common">Swan goose</name>
    <dbReference type="NCBI Taxonomy" id="8845"/>
    <lineage>
        <taxon>Eukaryota</taxon>
        <taxon>Metazoa</taxon>
        <taxon>Chordata</taxon>
        <taxon>Craniata</taxon>
        <taxon>Vertebrata</taxon>
        <taxon>Euteleostomi</taxon>
        <taxon>Archelosauria</taxon>
        <taxon>Archosauria</taxon>
        <taxon>Dinosauria</taxon>
        <taxon>Saurischia</taxon>
        <taxon>Theropoda</taxon>
        <taxon>Coelurosauria</taxon>
        <taxon>Aves</taxon>
        <taxon>Neognathae</taxon>
        <taxon>Galloanserae</taxon>
        <taxon>Anseriformes</taxon>
        <taxon>Anatidae</taxon>
        <taxon>Anserinae</taxon>
        <taxon>Anser</taxon>
    </lineage>
</organism>
<sequence>MEHPDVPILPLALTREGLSGTFWSRKLPHLRRGMRLGCLHPTWEQVVLCAAPELVPKGSRMGEQSWGRGGSSREVPGCRWGSSRLSTQQVRCAWGILCCFVLGLNPCLPKSLSWAWLRLVPRAVCPSSRSSFPDQCAGQVLGAAGGFRSPSANTRSRFPHLPAPSSPHPHLPFLFPPLQVWDERLARAAEAWAVQCVWDHGPPQLMKYVGQNLSIHSGRYRSVVDMVRSWHREQQHYSFPHPRECNPRCPSKCSGSVCSHYTQMVWASSNRLGCAIHACSNVRVWGSTWRRAVLLVCNYAIKGNWIGEAPYKVGRPCSACPPTYGGVCSNNMCFTGLKSNQVSWF</sequence>
<protein>
    <submittedName>
        <fullName evidence="8">R3H domain containing like</fullName>
    </submittedName>
</protein>
<keyword evidence="3" id="KW-0964">Secreted</keyword>
<evidence type="ECO:0000259" key="7">
    <source>
        <dbReference type="SMART" id="SM00198"/>
    </source>
</evidence>
<dbReference type="Gene3D" id="3.40.33.10">
    <property type="entry name" value="CAP"/>
    <property type="match status" value="1"/>
</dbReference>
<evidence type="ECO:0000256" key="2">
    <source>
        <dbReference type="ARBA" id="ARBA00009923"/>
    </source>
</evidence>
<dbReference type="AlphaFoldDB" id="A0A8B9EJA0"/>
<evidence type="ECO:0000256" key="5">
    <source>
        <dbReference type="ARBA" id="ARBA00022729"/>
    </source>
</evidence>
<comment type="similarity">
    <text evidence="2">Belongs to the CRISP family.</text>
</comment>
<reference evidence="8" key="2">
    <citation type="submission" date="2025-09" db="UniProtKB">
        <authorList>
            <consortium name="Ensembl"/>
        </authorList>
    </citation>
    <scope>IDENTIFICATION</scope>
</reference>
<name>A0A8B9EJA0_ANSCY</name>
<evidence type="ECO:0000313" key="8">
    <source>
        <dbReference type="Ensembl" id="ENSACDP00005022462.1"/>
    </source>
</evidence>
<keyword evidence="4" id="KW-0646">Protease inhibitor</keyword>
<evidence type="ECO:0000256" key="3">
    <source>
        <dbReference type="ARBA" id="ARBA00022525"/>
    </source>
</evidence>
<reference evidence="8" key="1">
    <citation type="submission" date="2025-08" db="UniProtKB">
        <authorList>
            <consortium name="Ensembl"/>
        </authorList>
    </citation>
    <scope>IDENTIFICATION</scope>
</reference>
<dbReference type="FunFam" id="3.40.33.10:FF:000003">
    <property type="entry name" value="Peptidase inhibitor 15"/>
    <property type="match status" value="1"/>
</dbReference>
<dbReference type="GO" id="GO:0005576">
    <property type="term" value="C:extracellular region"/>
    <property type="evidence" value="ECO:0007669"/>
    <property type="project" value="UniProtKB-SubCell"/>
</dbReference>
<feature type="domain" description="SCP" evidence="7">
    <location>
        <begin position="165"/>
        <end position="307"/>
    </location>
</feature>
<dbReference type="SMART" id="SM00198">
    <property type="entry name" value="SCP"/>
    <property type="match status" value="1"/>
</dbReference>
<dbReference type="InterPro" id="IPR002413">
    <property type="entry name" value="V5_allergen-like"/>
</dbReference>
<dbReference type="Proteomes" id="UP000694521">
    <property type="component" value="Unplaced"/>
</dbReference>
<dbReference type="Pfam" id="PF00188">
    <property type="entry name" value="CAP"/>
    <property type="match status" value="1"/>
</dbReference>
<dbReference type="Ensembl" id="ENSACDT00005026886.1">
    <property type="protein sequence ID" value="ENSACDP00005022462.1"/>
    <property type="gene ID" value="ENSACDG00005016309.1"/>
</dbReference>
<evidence type="ECO:0000313" key="9">
    <source>
        <dbReference type="Proteomes" id="UP000694521"/>
    </source>
</evidence>
<evidence type="ECO:0000256" key="4">
    <source>
        <dbReference type="ARBA" id="ARBA00022690"/>
    </source>
</evidence>
<comment type="subcellular location">
    <subcellularLocation>
        <location evidence="1">Secreted</location>
    </subcellularLocation>
</comment>
<dbReference type="SUPFAM" id="SSF55797">
    <property type="entry name" value="PR-1-like"/>
    <property type="match status" value="1"/>
</dbReference>
<dbReference type="PRINTS" id="PR00838">
    <property type="entry name" value="V5ALLERGEN"/>
</dbReference>
<evidence type="ECO:0000256" key="6">
    <source>
        <dbReference type="ARBA" id="ARBA00023180"/>
    </source>
</evidence>
<dbReference type="GO" id="GO:0030414">
    <property type="term" value="F:peptidase inhibitor activity"/>
    <property type="evidence" value="ECO:0007669"/>
    <property type="project" value="UniProtKB-KW"/>
</dbReference>
<evidence type="ECO:0000256" key="1">
    <source>
        <dbReference type="ARBA" id="ARBA00004613"/>
    </source>
</evidence>
<keyword evidence="6" id="KW-0325">Glycoprotein</keyword>
<dbReference type="InterPro" id="IPR001283">
    <property type="entry name" value="CRISP-related"/>
</dbReference>
<proteinExistence type="inferred from homology"/>
<keyword evidence="5" id="KW-0732">Signal</keyword>